<dbReference type="AlphaFoldDB" id="A0A5R8ZDT1"/>
<gene>
    <name evidence="3" type="ORF">FED44_06575</name>
</gene>
<feature type="domain" description="CYTH" evidence="2">
    <location>
        <begin position="62"/>
        <end position="241"/>
    </location>
</feature>
<dbReference type="PROSITE" id="PS51707">
    <property type="entry name" value="CYTH"/>
    <property type="match status" value="1"/>
</dbReference>
<dbReference type="InterPro" id="IPR023577">
    <property type="entry name" value="CYTH_domain"/>
</dbReference>
<dbReference type="Gene3D" id="2.40.320.10">
    <property type="entry name" value="Hypothetical Protein Pfu-838710-001"/>
    <property type="match status" value="1"/>
</dbReference>
<dbReference type="CDD" id="cd07890">
    <property type="entry name" value="CYTH-like_AC_IV-like"/>
    <property type="match status" value="1"/>
</dbReference>
<feature type="region of interest" description="Disordered" evidence="1">
    <location>
        <begin position="1"/>
        <end position="59"/>
    </location>
</feature>
<dbReference type="PANTHER" id="PTHR21028:SF2">
    <property type="entry name" value="CYTH DOMAIN-CONTAINING PROTEIN"/>
    <property type="match status" value="1"/>
</dbReference>
<evidence type="ECO:0000256" key="1">
    <source>
        <dbReference type="SAM" id="MobiDB-lite"/>
    </source>
</evidence>
<keyword evidence="4" id="KW-1185">Reference proteome</keyword>
<dbReference type="Pfam" id="PF01928">
    <property type="entry name" value="CYTH"/>
    <property type="match status" value="1"/>
</dbReference>
<evidence type="ECO:0000313" key="4">
    <source>
        <dbReference type="Proteomes" id="UP000309033"/>
    </source>
</evidence>
<dbReference type="SUPFAM" id="SSF55154">
    <property type="entry name" value="CYTH-like phosphatases"/>
    <property type="match status" value="1"/>
</dbReference>
<protein>
    <submittedName>
        <fullName evidence="3">CYTH domain-containing protein</fullName>
    </submittedName>
</protein>
<feature type="compositionally biased region" description="Pro residues" evidence="1">
    <location>
        <begin position="25"/>
        <end position="41"/>
    </location>
</feature>
<name>A0A5R8ZDT1_9ACTN</name>
<reference evidence="3" key="1">
    <citation type="submission" date="2019-05" db="EMBL/GenBank/DDBJ databases">
        <title>Isolation, diversity and antifungal activity of Actinobacteria from wheat.</title>
        <authorList>
            <person name="Yu B."/>
        </authorList>
    </citation>
    <scope>NUCLEOTIDE SEQUENCE [LARGE SCALE GENOMIC DNA]</scope>
    <source>
        <strain evidence="3">NEAU-HEGS1-5</strain>
    </source>
</reference>
<accession>A0A5R8ZDT1</accession>
<sequence>MPWRTAHHSGNRPAAAPGRTRCPRHLPPPTPMSHQPRPSPPNLLGNRTDHGTEPAGRTTMRYIEVEQKYQVKDITALKAALEKRGAEPGLTTRQVDTYYNAPHRDFLAPDTISEWLRLRESEHGDSINYKRWLPADAVVKTHCDEFETPVEDIEALRRTLQALDFTIVIAVEKVREEWTVPGLVEVAFDTVTGAGDFVEFEFKGQATEPAEAIAQLDAFIADLDVELGDRVNRGYPHILLGRER</sequence>
<evidence type="ECO:0000259" key="2">
    <source>
        <dbReference type="PROSITE" id="PS51707"/>
    </source>
</evidence>
<proteinExistence type="predicted"/>
<feature type="compositionally biased region" description="Basic residues" evidence="1">
    <location>
        <begin position="1"/>
        <end position="10"/>
    </location>
</feature>
<dbReference type="SMART" id="SM01118">
    <property type="entry name" value="CYTH"/>
    <property type="match status" value="1"/>
</dbReference>
<dbReference type="EMBL" id="VANP01000002">
    <property type="protein sequence ID" value="TLP63892.1"/>
    <property type="molecule type" value="Genomic_DNA"/>
</dbReference>
<evidence type="ECO:0000313" key="3">
    <source>
        <dbReference type="EMBL" id="TLP63892.1"/>
    </source>
</evidence>
<dbReference type="InterPro" id="IPR008173">
    <property type="entry name" value="Adenylyl_cyclase_CyaB"/>
</dbReference>
<dbReference type="PANTHER" id="PTHR21028">
    <property type="entry name" value="SI:CH211-156B7.4"/>
    <property type="match status" value="1"/>
</dbReference>
<dbReference type="OrthoDB" id="4321685at2"/>
<dbReference type="InterPro" id="IPR033469">
    <property type="entry name" value="CYTH-like_dom_sf"/>
</dbReference>
<dbReference type="Proteomes" id="UP000309033">
    <property type="component" value="Unassembled WGS sequence"/>
</dbReference>
<organism evidence="3 4">
    <name type="scientific">Microbispora triticiradicis</name>
    <dbReference type="NCBI Taxonomy" id="2200763"/>
    <lineage>
        <taxon>Bacteria</taxon>
        <taxon>Bacillati</taxon>
        <taxon>Actinomycetota</taxon>
        <taxon>Actinomycetes</taxon>
        <taxon>Streptosporangiales</taxon>
        <taxon>Streptosporangiaceae</taxon>
        <taxon>Microbispora</taxon>
    </lineage>
</organism>
<comment type="caution">
    <text evidence="3">The sequence shown here is derived from an EMBL/GenBank/DDBJ whole genome shotgun (WGS) entry which is preliminary data.</text>
</comment>